<feature type="signal peptide" evidence="2">
    <location>
        <begin position="1"/>
        <end position="18"/>
    </location>
</feature>
<dbReference type="RefSeq" id="WP_073824390.1">
    <property type="nucleotide sequence ID" value="NZ_JAUNKL010000055.1"/>
</dbReference>
<evidence type="ECO:0000256" key="2">
    <source>
        <dbReference type="SAM" id="SignalP"/>
    </source>
</evidence>
<proteinExistence type="predicted"/>
<evidence type="ECO:0000256" key="1">
    <source>
        <dbReference type="SAM" id="MobiDB-lite"/>
    </source>
</evidence>
<organism evidence="4 5">
    <name type="scientific">Buchananella hordeovulneris</name>
    <dbReference type="NCBI Taxonomy" id="52770"/>
    <lineage>
        <taxon>Bacteria</taxon>
        <taxon>Bacillati</taxon>
        <taxon>Actinomycetota</taxon>
        <taxon>Actinomycetes</taxon>
        <taxon>Actinomycetales</taxon>
        <taxon>Actinomycetaceae</taxon>
        <taxon>Buchananella</taxon>
    </lineage>
</organism>
<reference evidence="5" key="1">
    <citation type="submission" date="2016-12" db="EMBL/GenBank/DDBJ databases">
        <authorList>
            <person name="Meng X."/>
        </authorList>
    </citation>
    <scope>NUCLEOTIDE SEQUENCE [LARGE SCALE GENOMIC DNA]</scope>
    <source>
        <strain evidence="5">DSM 20732</strain>
    </source>
</reference>
<accession>A0A1Q5PWG0</accession>
<evidence type="ECO:0000259" key="3">
    <source>
        <dbReference type="SMART" id="SM00900"/>
    </source>
</evidence>
<dbReference type="AlphaFoldDB" id="A0A1Q5PWG0"/>
<evidence type="ECO:0000313" key="5">
    <source>
        <dbReference type="Proteomes" id="UP000185612"/>
    </source>
</evidence>
<keyword evidence="5" id="KW-1185">Reference proteome</keyword>
<dbReference type="OrthoDB" id="4232596at2"/>
<dbReference type="PROSITE" id="PS51257">
    <property type="entry name" value="PROKAR_LIPOPROTEIN"/>
    <property type="match status" value="1"/>
</dbReference>
<dbReference type="Proteomes" id="UP000185612">
    <property type="component" value="Unassembled WGS sequence"/>
</dbReference>
<feature type="compositionally biased region" description="Low complexity" evidence="1">
    <location>
        <begin position="43"/>
        <end position="58"/>
    </location>
</feature>
<comment type="caution">
    <text evidence="4">The sequence shown here is derived from an EMBL/GenBank/DDBJ whole genome shotgun (WGS) entry which is preliminary data.</text>
</comment>
<dbReference type="GO" id="GO:0016020">
    <property type="term" value="C:membrane"/>
    <property type="evidence" value="ECO:0007669"/>
    <property type="project" value="InterPro"/>
</dbReference>
<feature type="region of interest" description="Disordered" evidence="1">
    <location>
        <begin position="43"/>
        <end position="68"/>
    </location>
</feature>
<dbReference type="GO" id="GO:0010181">
    <property type="term" value="F:FMN binding"/>
    <property type="evidence" value="ECO:0007669"/>
    <property type="project" value="InterPro"/>
</dbReference>
<sequence>MNKLDKGMLSIGSLTTMAATTLGLAALAGCGATDEAAKVSEGAAPATAAPAESASPAGMDSSAAPAAGEQTFSATADYVVPAGTNQITVELTVAGDKITGAKATYNTGDEKSAQFAEAFDKEFAGTVVGQPLSTYTPATIAGASLTTKGFTAALDQIRAEAAR</sequence>
<gene>
    <name evidence="4" type="ORF">BSZ40_06415</name>
</gene>
<dbReference type="InterPro" id="IPR007329">
    <property type="entry name" value="FMN-bd"/>
</dbReference>
<dbReference type="SMART" id="SM00900">
    <property type="entry name" value="FMN_bind"/>
    <property type="match status" value="1"/>
</dbReference>
<keyword evidence="2" id="KW-0732">Signal</keyword>
<dbReference type="InParanoid" id="A0A1Q5PWG0"/>
<feature type="chain" id="PRO_5039683063" description="FMN-binding domain-containing protein" evidence="2">
    <location>
        <begin position="19"/>
        <end position="163"/>
    </location>
</feature>
<name>A0A1Q5PWG0_9ACTO</name>
<protein>
    <recommendedName>
        <fullName evidence="3">FMN-binding domain-containing protein</fullName>
    </recommendedName>
</protein>
<feature type="domain" description="FMN-binding" evidence="3">
    <location>
        <begin position="83"/>
        <end position="161"/>
    </location>
</feature>
<dbReference type="EMBL" id="MQVS01000005">
    <property type="protein sequence ID" value="OKL51779.1"/>
    <property type="molecule type" value="Genomic_DNA"/>
</dbReference>
<dbReference type="STRING" id="52770.BSZ40_06415"/>
<evidence type="ECO:0000313" key="4">
    <source>
        <dbReference type="EMBL" id="OKL51779.1"/>
    </source>
</evidence>